<dbReference type="Gene3D" id="3.30.230.130">
    <property type="entry name" value="Cullin, Chain C, Domain 2"/>
    <property type="match status" value="1"/>
</dbReference>
<dbReference type="Pfam" id="PF10557">
    <property type="entry name" value="Cullin_Nedd8"/>
    <property type="match status" value="1"/>
</dbReference>
<dbReference type="GO" id="GO:0009867">
    <property type="term" value="P:jasmonic acid mediated signaling pathway"/>
    <property type="evidence" value="ECO:0007669"/>
    <property type="project" value="UniProtKB-ARBA"/>
</dbReference>
<dbReference type="SUPFAM" id="SSF75632">
    <property type="entry name" value="Cullin homology domain"/>
    <property type="match status" value="1"/>
</dbReference>
<dbReference type="Gene3D" id="1.10.10.10">
    <property type="entry name" value="Winged helix-like DNA-binding domain superfamily/Winged helix DNA-binding domain"/>
    <property type="match status" value="1"/>
</dbReference>
<dbReference type="InterPro" id="IPR036390">
    <property type="entry name" value="WH_DNA-bd_sf"/>
</dbReference>
<evidence type="ECO:0000256" key="3">
    <source>
        <dbReference type="ARBA" id="ARBA00022843"/>
    </source>
</evidence>
<dbReference type="GO" id="GO:0031625">
    <property type="term" value="F:ubiquitin protein ligase binding"/>
    <property type="evidence" value="ECO:0007669"/>
    <property type="project" value="InterPro"/>
</dbReference>
<dbReference type="InterPro" id="IPR019559">
    <property type="entry name" value="Cullin_neddylation_domain"/>
</dbReference>
<proteinExistence type="inferred from homology"/>
<dbReference type="InterPro" id="IPR016158">
    <property type="entry name" value="Cullin_homology"/>
</dbReference>
<sequence length="753" mass="87144">MNDRKVINLEEGWDFMQKGILKLRNILEGDKDEENFNPEEYINLYTTIYNMCTQKPPHDFSQQLYERYREAFNEYITSKVLPALQEKQGEYMLKELVKRWDNHKLMVRWLSRFFQYLDRYYIQRHNLAQLKDVGMLCFRDLIYIELKKTVKDAVLQLVDKERDGEQVDRALVKNILGIFVEMGMGGMEAYEADFEAHLLTNTAAFYSRKASVWIEEDSCPDYLVKAEDCLKREKERVGHYLHASSEGKLLKEVEKEVLAAYETQLLEKEHSGCAVLLRDDKTEDLGRMFRLFKRIPSGLPPVAEIFKKHVEKEGVTLVKQAEDTATQKKEAKAAAGGGKDAAAAAAITTEQVFVRHVIELHDKYLLYVAECFNSDSLFHRALKEAFEVFCNKGVAGSTSAELLATFCDNLLKKGGSEKLSDEAIEETLEKVVRLLAYISDKDLFAEFYRKKLSRRLLFDKSANDDHERSILTKLKQQCGAQFTSKMEGMVTDLQLARDNQTAFETWMGDDDARRPKVDFTVTVLTTGFWPTYKFMELALPEEMVSCVTTFKTFYEGRTMHRKLTWIYALGMCHVKASFDAKPVELIVSTFQAACLLLFNQAESLTYAEVRDRLNLPDDDVMRSLHSLSCAKYKILTKTPEGKTIVDGDTFAFNNKFTDRLRRIKVPLPPVDEKKKTIEDVDKDRRYAIDAAIVRTMKSRKVLPHQQLVLEVVQQLTKMFKPDFKIIKKRIEDLISRDYLERDKDNANIFKYLA</sequence>
<keyword evidence="2" id="KW-0833">Ubl conjugation pathway</keyword>
<dbReference type="AlphaFoldDB" id="A0A7S0SZW4"/>
<accession>A0A7S0SZW4</accession>
<protein>
    <recommendedName>
        <fullName evidence="6">Cullin family profile domain-containing protein</fullName>
    </recommendedName>
</protein>
<dbReference type="Gene3D" id="1.20.1310.10">
    <property type="entry name" value="Cullin Repeats"/>
    <property type="match status" value="4"/>
</dbReference>
<dbReference type="Pfam" id="PF26557">
    <property type="entry name" value="Cullin_AB"/>
    <property type="match status" value="1"/>
</dbReference>
<gene>
    <name evidence="7" type="ORF">MANT1106_LOCUS20666</name>
</gene>
<feature type="domain" description="Cullin family profile" evidence="6">
    <location>
        <begin position="398"/>
        <end position="628"/>
    </location>
</feature>
<evidence type="ECO:0000256" key="1">
    <source>
        <dbReference type="ARBA" id="ARBA00006019"/>
    </source>
</evidence>
<evidence type="ECO:0000313" key="7">
    <source>
        <dbReference type="EMBL" id="CAD8721453.1"/>
    </source>
</evidence>
<evidence type="ECO:0000259" key="6">
    <source>
        <dbReference type="PROSITE" id="PS50069"/>
    </source>
</evidence>
<dbReference type="SUPFAM" id="SSF74788">
    <property type="entry name" value="Cullin repeat-like"/>
    <property type="match status" value="1"/>
</dbReference>
<dbReference type="FunFam" id="1.20.1310.10:FF:000013">
    <property type="entry name" value="Cullin-1 like"/>
    <property type="match status" value="1"/>
</dbReference>
<dbReference type="SUPFAM" id="SSF46785">
    <property type="entry name" value="Winged helix' DNA-binding domain"/>
    <property type="match status" value="1"/>
</dbReference>
<evidence type="ECO:0000256" key="5">
    <source>
        <dbReference type="RuleBase" id="RU003829"/>
    </source>
</evidence>
<dbReference type="InterPro" id="IPR016159">
    <property type="entry name" value="Cullin_repeat-like_dom_sf"/>
</dbReference>
<comment type="similarity">
    <text evidence="1 4 5">Belongs to the cullin family.</text>
</comment>
<dbReference type="InterPro" id="IPR036317">
    <property type="entry name" value="Cullin_homology_sf"/>
</dbReference>
<dbReference type="FunFam" id="1.20.1310.10:FF:000020">
    <property type="entry name" value="Cullin-1, putative"/>
    <property type="match status" value="1"/>
</dbReference>
<dbReference type="PROSITE" id="PS50069">
    <property type="entry name" value="CULLIN_2"/>
    <property type="match status" value="1"/>
</dbReference>
<dbReference type="InterPro" id="IPR036388">
    <property type="entry name" value="WH-like_DNA-bd_sf"/>
</dbReference>
<dbReference type="InterPro" id="IPR001373">
    <property type="entry name" value="Cullin_N"/>
</dbReference>
<evidence type="ECO:0000256" key="2">
    <source>
        <dbReference type="ARBA" id="ARBA00022786"/>
    </source>
</evidence>
<name>A0A7S0SZW4_9CHLO</name>
<dbReference type="Pfam" id="PF00888">
    <property type="entry name" value="Cullin"/>
    <property type="match status" value="1"/>
</dbReference>
<dbReference type="PANTHER" id="PTHR11932">
    <property type="entry name" value="CULLIN"/>
    <property type="match status" value="1"/>
</dbReference>
<evidence type="ECO:0000256" key="4">
    <source>
        <dbReference type="PROSITE-ProRule" id="PRU00330"/>
    </source>
</evidence>
<dbReference type="FunFam" id="1.20.1310.10:FF:000021">
    <property type="entry name" value="Cullin-1, putative"/>
    <property type="match status" value="1"/>
</dbReference>
<dbReference type="SMART" id="SM00182">
    <property type="entry name" value="CULLIN"/>
    <property type="match status" value="1"/>
</dbReference>
<organism evidence="7">
    <name type="scientific">Mantoniella antarctica</name>
    <dbReference type="NCBI Taxonomy" id="81844"/>
    <lineage>
        <taxon>Eukaryota</taxon>
        <taxon>Viridiplantae</taxon>
        <taxon>Chlorophyta</taxon>
        <taxon>Mamiellophyceae</taxon>
        <taxon>Mamiellales</taxon>
        <taxon>Mamiellaceae</taxon>
        <taxon>Mantoniella</taxon>
    </lineage>
</organism>
<dbReference type="FunFam" id="1.20.1310.10:FF:000001">
    <property type="entry name" value="Cullin 3"/>
    <property type="match status" value="1"/>
</dbReference>
<dbReference type="SMART" id="SM00884">
    <property type="entry name" value="Cullin_Nedd8"/>
    <property type="match status" value="1"/>
</dbReference>
<keyword evidence="3" id="KW-0832">Ubl conjugation</keyword>
<dbReference type="FunFam" id="1.10.10.10:FF:000503">
    <property type="entry name" value="Cullin-1"/>
    <property type="match status" value="1"/>
</dbReference>
<dbReference type="EMBL" id="HBFC01034744">
    <property type="protein sequence ID" value="CAD8721453.1"/>
    <property type="molecule type" value="Transcribed_RNA"/>
</dbReference>
<dbReference type="InterPro" id="IPR059120">
    <property type="entry name" value="Cullin-like_AB"/>
</dbReference>
<reference evidence="7" key="1">
    <citation type="submission" date="2021-01" db="EMBL/GenBank/DDBJ databases">
        <authorList>
            <person name="Corre E."/>
            <person name="Pelletier E."/>
            <person name="Niang G."/>
            <person name="Scheremetjew M."/>
            <person name="Finn R."/>
            <person name="Kale V."/>
            <person name="Holt S."/>
            <person name="Cochrane G."/>
            <person name="Meng A."/>
            <person name="Brown T."/>
            <person name="Cohen L."/>
        </authorList>
    </citation>
    <scope>NUCLEOTIDE SEQUENCE</scope>
    <source>
        <strain evidence="7">SL-175</strain>
    </source>
</reference>
<dbReference type="InterPro" id="IPR045093">
    <property type="entry name" value="Cullin"/>
</dbReference>
<dbReference type="GO" id="GO:0006511">
    <property type="term" value="P:ubiquitin-dependent protein catabolic process"/>
    <property type="evidence" value="ECO:0007669"/>
    <property type="project" value="InterPro"/>
</dbReference>